<name>A0A7C1CET9_9CREN</name>
<proteinExistence type="predicted"/>
<comment type="caution">
    <text evidence="1">The sequence shown here is derived from an EMBL/GenBank/DDBJ whole genome shotgun (WGS) entry which is preliminary data.</text>
</comment>
<dbReference type="EMBL" id="DSAY01000142">
    <property type="protein sequence ID" value="HDP15681.1"/>
    <property type="molecule type" value="Genomic_DNA"/>
</dbReference>
<accession>A0A7C1CET9</accession>
<organism evidence="1">
    <name type="scientific">Thermofilum adornatum</name>
    <dbReference type="NCBI Taxonomy" id="1365176"/>
    <lineage>
        <taxon>Archaea</taxon>
        <taxon>Thermoproteota</taxon>
        <taxon>Thermoprotei</taxon>
        <taxon>Thermofilales</taxon>
        <taxon>Thermofilaceae</taxon>
        <taxon>Thermofilum</taxon>
    </lineage>
</organism>
<evidence type="ECO:0000313" key="1">
    <source>
        <dbReference type="EMBL" id="HDP15681.1"/>
    </source>
</evidence>
<evidence type="ECO:0008006" key="2">
    <source>
        <dbReference type="Google" id="ProtNLM"/>
    </source>
</evidence>
<sequence>MEKKFYSIDELKNATIIDSEGLLYGYVEDITIEESNAKLVAYTLFKINEPAINVEKLKSILSSRASLEGNEPLETLVALARKENIEIPWQVTEKEIKWIKGYVPLSEVVLIDSKQIFIDDTRAHIKTVLLSTPREAIFRGLPVNPKSQTYSPQHVIGKLVISASRGILGIAKEIVVSPGMLGFRVYRVRSRKKVVNWIAFTAHVKRMGLKEAYEKLVDFRDPYKYSKVDLSLINEIEQLLEGTREKEKIMEAMQNFIETEEAGTEYVDIPYSEIVRVGEFVITR</sequence>
<reference evidence="1" key="1">
    <citation type="journal article" date="2020" name="mSystems">
        <title>Genome- and Community-Level Interaction Insights into Carbon Utilization and Element Cycling Functions of Hydrothermarchaeota in Hydrothermal Sediment.</title>
        <authorList>
            <person name="Zhou Z."/>
            <person name="Liu Y."/>
            <person name="Xu W."/>
            <person name="Pan J."/>
            <person name="Luo Z.H."/>
            <person name="Li M."/>
        </authorList>
    </citation>
    <scope>NUCLEOTIDE SEQUENCE [LARGE SCALE GENOMIC DNA]</scope>
    <source>
        <strain evidence="1">SpSt-116</strain>
    </source>
</reference>
<dbReference type="AlphaFoldDB" id="A0A7C1CET9"/>
<gene>
    <name evidence="1" type="ORF">ENN26_07940</name>
</gene>
<protein>
    <recommendedName>
        <fullName evidence="2">PRC-barrel domain-containing protein</fullName>
    </recommendedName>
</protein>